<feature type="DNA-binding region" description="Homeobox" evidence="1">
    <location>
        <begin position="6"/>
        <end position="67"/>
    </location>
</feature>
<dbReference type="Pfam" id="PF00046">
    <property type="entry name" value="Homeodomain"/>
    <property type="match status" value="1"/>
</dbReference>
<gene>
    <name evidence="5" type="ORF">MCHLO_10472</name>
</gene>
<evidence type="ECO:0000256" key="3">
    <source>
        <dbReference type="SAM" id="MobiDB-lite"/>
    </source>
</evidence>
<feature type="compositionally biased region" description="Polar residues" evidence="3">
    <location>
        <begin position="69"/>
        <end position="84"/>
    </location>
</feature>
<dbReference type="SUPFAM" id="SSF46689">
    <property type="entry name" value="Homeodomain-like"/>
    <property type="match status" value="1"/>
</dbReference>
<evidence type="ECO:0000313" key="6">
    <source>
        <dbReference type="Proteomes" id="UP000815677"/>
    </source>
</evidence>
<keyword evidence="1 2" id="KW-0539">Nucleus</keyword>
<feature type="region of interest" description="Disordered" evidence="3">
    <location>
        <begin position="66"/>
        <end position="106"/>
    </location>
</feature>
<comment type="subcellular location">
    <subcellularLocation>
        <location evidence="1 2">Nucleus</location>
    </subcellularLocation>
</comment>
<organism evidence="5 6">
    <name type="scientific">Mycena chlorophos</name>
    <name type="common">Agaric fungus</name>
    <name type="synonym">Agaricus chlorophos</name>
    <dbReference type="NCBI Taxonomy" id="658473"/>
    <lineage>
        <taxon>Eukaryota</taxon>
        <taxon>Fungi</taxon>
        <taxon>Dikarya</taxon>
        <taxon>Basidiomycota</taxon>
        <taxon>Agaricomycotina</taxon>
        <taxon>Agaricomycetes</taxon>
        <taxon>Agaricomycetidae</taxon>
        <taxon>Agaricales</taxon>
        <taxon>Marasmiineae</taxon>
        <taxon>Mycenaceae</taxon>
        <taxon>Mycena</taxon>
    </lineage>
</organism>
<name>A0ABQ0LR17_MYCCL</name>
<dbReference type="SMART" id="SM00389">
    <property type="entry name" value="HOX"/>
    <property type="match status" value="1"/>
</dbReference>
<accession>A0ABQ0LR17</accession>
<dbReference type="Proteomes" id="UP000815677">
    <property type="component" value="Unassembled WGS sequence"/>
</dbReference>
<keyword evidence="6" id="KW-1185">Reference proteome</keyword>
<keyword evidence="1 2" id="KW-0238">DNA-binding</keyword>
<proteinExistence type="predicted"/>
<evidence type="ECO:0000256" key="1">
    <source>
        <dbReference type="PROSITE-ProRule" id="PRU00108"/>
    </source>
</evidence>
<feature type="region of interest" description="Disordered" evidence="3">
    <location>
        <begin position="135"/>
        <end position="165"/>
    </location>
</feature>
<keyword evidence="1 2" id="KW-0371">Homeobox</keyword>
<sequence length="328" mass="36700">MSASPPPRKYTKRTPQQLAALEAAFVHCEGGLLESGHREQLISQLGLTKQYIRVWWTRRRAKDRAQAQERASSTQPDASSSCEPSSDPVDSLSPQTERSSRQSMLSEPIPDAKVAHILAHAVLPTRAEATQPDIDLSWSCEPSSDPPSGPVLSVDSLSPQTGHSIRPSEAFPNAYIAHISTNVAKPASFRIPVPSAFSMPVEPALPDSIRHFPFVFPSGMFPAFDPSSFSNRFRRAVPVTTMPASSSNPPIWTYIPEITTMAVREKFSSAQEYDKFCRELHRDVSFESYLTERIRNKVEGEPLRRIWDEMEVENPMEKQEGGWDLFFT</sequence>
<dbReference type="Gene3D" id="1.10.10.60">
    <property type="entry name" value="Homeodomain-like"/>
    <property type="match status" value="1"/>
</dbReference>
<reference evidence="5" key="1">
    <citation type="submission" date="2014-09" db="EMBL/GenBank/DDBJ databases">
        <title>Genome sequence of the luminous mushroom Mycena chlorophos for searching fungal bioluminescence genes.</title>
        <authorList>
            <person name="Tanaka Y."/>
            <person name="Kasuga D."/>
            <person name="Oba Y."/>
            <person name="Hase S."/>
            <person name="Sato K."/>
            <person name="Oba Y."/>
            <person name="Sakakibara Y."/>
        </authorList>
    </citation>
    <scope>NUCLEOTIDE SEQUENCE</scope>
</reference>
<evidence type="ECO:0000256" key="2">
    <source>
        <dbReference type="RuleBase" id="RU000682"/>
    </source>
</evidence>
<protein>
    <recommendedName>
        <fullName evidence="4">Homeobox domain-containing protein</fullName>
    </recommendedName>
</protein>
<dbReference type="InterPro" id="IPR009057">
    <property type="entry name" value="Homeodomain-like_sf"/>
</dbReference>
<feature type="compositionally biased region" description="Polar residues" evidence="3">
    <location>
        <begin position="92"/>
        <end position="105"/>
    </location>
</feature>
<dbReference type="PROSITE" id="PS50071">
    <property type="entry name" value="HOMEOBOX_2"/>
    <property type="match status" value="1"/>
</dbReference>
<evidence type="ECO:0000313" key="5">
    <source>
        <dbReference type="EMBL" id="GAT53526.1"/>
    </source>
</evidence>
<feature type="domain" description="Homeobox" evidence="4">
    <location>
        <begin position="4"/>
        <end position="66"/>
    </location>
</feature>
<evidence type="ECO:0000259" key="4">
    <source>
        <dbReference type="PROSITE" id="PS50071"/>
    </source>
</evidence>
<dbReference type="EMBL" id="DF848354">
    <property type="protein sequence ID" value="GAT53526.1"/>
    <property type="molecule type" value="Genomic_DNA"/>
</dbReference>
<dbReference type="InterPro" id="IPR001356">
    <property type="entry name" value="HD"/>
</dbReference>
<dbReference type="CDD" id="cd00086">
    <property type="entry name" value="homeodomain"/>
    <property type="match status" value="1"/>
</dbReference>